<keyword evidence="2 5" id="KW-0238">DNA-binding</keyword>
<dbReference type="Gene3D" id="1.10.260.40">
    <property type="entry name" value="lambda repressor-like DNA-binding domains"/>
    <property type="match status" value="1"/>
</dbReference>
<evidence type="ECO:0000313" key="5">
    <source>
        <dbReference type="EMBL" id="TBW32833.1"/>
    </source>
</evidence>
<evidence type="ECO:0000256" key="2">
    <source>
        <dbReference type="ARBA" id="ARBA00023125"/>
    </source>
</evidence>
<dbReference type="InterPro" id="IPR052359">
    <property type="entry name" value="HTH-type_reg/antitoxin"/>
</dbReference>
<dbReference type="PANTHER" id="PTHR36511:SF3">
    <property type="entry name" value="ANTITOXIN HIGA-2"/>
    <property type="match status" value="1"/>
</dbReference>
<dbReference type="SUPFAM" id="SSF47413">
    <property type="entry name" value="lambda repressor-like DNA-binding domains"/>
    <property type="match status" value="1"/>
</dbReference>
<dbReference type="CDD" id="cd00093">
    <property type="entry name" value="HTH_XRE"/>
    <property type="match status" value="1"/>
</dbReference>
<evidence type="ECO:0000256" key="1">
    <source>
        <dbReference type="ARBA" id="ARBA00023015"/>
    </source>
</evidence>
<dbReference type="Pfam" id="PF01381">
    <property type="entry name" value="HTH_3"/>
    <property type="match status" value="1"/>
</dbReference>
<dbReference type="AlphaFoldDB" id="A0A4Q9VE39"/>
<name>A0A4Q9VE39_9HYPH</name>
<evidence type="ECO:0000256" key="3">
    <source>
        <dbReference type="ARBA" id="ARBA00023163"/>
    </source>
</evidence>
<dbReference type="Proteomes" id="UP000292781">
    <property type="component" value="Unassembled WGS sequence"/>
</dbReference>
<evidence type="ECO:0000259" key="4">
    <source>
        <dbReference type="PROSITE" id="PS50943"/>
    </source>
</evidence>
<dbReference type="PANTHER" id="PTHR36511">
    <property type="entry name" value="MERR FAMILY BACTERIAL REGULATORY PROTEIN"/>
    <property type="match status" value="1"/>
</dbReference>
<dbReference type="InterPro" id="IPR001387">
    <property type="entry name" value="Cro/C1-type_HTH"/>
</dbReference>
<dbReference type="RefSeq" id="WP_131311663.1">
    <property type="nucleotide sequence ID" value="NZ_SJFN01000052.1"/>
</dbReference>
<organism evidence="5 6">
    <name type="scientific">Siculibacillus lacustris</name>
    <dbReference type="NCBI Taxonomy" id="1549641"/>
    <lineage>
        <taxon>Bacteria</taxon>
        <taxon>Pseudomonadati</taxon>
        <taxon>Pseudomonadota</taxon>
        <taxon>Alphaproteobacteria</taxon>
        <taxon>Hyphomicrobiales</taxon>
        <taxon>Ancalomicrobiaceae</taxon>
        <taxon>Siculibacillus</taxon>
    </lineage>
</organism>
<gene>
    <name evidence="5" type="ORF">EYW49_21390</name>
</gene>
<dbReference type="PROSITE" id="PS50943">
    <property type="entry name" value="HTH_CROC1"/>
    <property type="match status" value="1"/>
</dbReference>
<keyword evidence="1" id="KW-0805">Transcription regulation</keyword>
<keyword evidence="3" id="KW-0804">Transcription</keyword>
<feature type="domain" description="HTH cro/C1-type" evidence="4">
    <location>
        <begin position="50"/>
        <end position="94"/>
    </location>
</feature>
<evidence type="ECO:0000313" key="6">
    <source>
        <dbReference type="Proteomes" id="UP000292781"/>
    </source>
</evidence>
<dbReference type="OrthoDB" id="9799384at2"/>
<dbReference type="GO" id="GO:0003677">
    <property type="term" value="F:DNA binding"/>
    <property type="evidence" value="ECO:0007669"/>
    <property type="project" value="UniProtKB-KW"/>
</dbReference>
<dbReference type="EMBL" id="SJFN01000052">
    <property type="protein sequence ID" value="TBW32833.1"/>
    <property type="molecule type" value="Genomic_DNA"/>
</dbReference>
<dbReference type="InterPro" id="IPR010982">
    <property type="entry name" value="Lambda_DNA-bd_dom_sf"/>
</dbReference>
<proteinExistence type="predicted"/>
<keyword evidence="6" id="KW-1185">Reference proteome</keyword>
<sequence>MAKQYRSLVMASIHETAEGLHAAGVMDKQTMRKFDEACLTPVRPLAPGEIRTLREREGASQAVFARYLNVTTSLISQWERGEKHPQGASLKLLSLVAKHGLSKVA</sequence>
<protein>
    <submittedName>
        <fullName evidence="5">DNA-binding transcriptional regulator</fullName>
    </submittedName>
</protein>
<reference evidence="5 6" key="1">
    <citation type="submission" date="2019-02" db="EMBL/GenBank/DDBJ databases">
        <title>Siculibacillus lacustris gen. nov., sp. nov., a new rosette-forming bacterium isolated from a freshwater crater lake (Lake St. Ana, Romania).</title>
        <authorList>
            <person name="Felfoldi T."/>
            <person name="Marton Z."/>
            <person name="Szabo A."/>
            <person name="Mentes A."/>
            <person name="Boka K."/>
            <person name="Marialigeti K."/>
            <person name="Mathe I."/>
            <person name="Koncz M."/>
            <person name="Schumann P."/>
            <person name="Toth E."/>
        </authorList>
    </citation>
    <scope>NUCLEOTIDE SEQUENCE [LARGE SCALE GENOMIC DNA]</scope>
    <source>
        <strain evidence="5 6">SA-279</strain>
    </source>
</reference>
<accession>A0A4Q9VE39</accession>
<comment type="caution">
    <text evidence="5">The sequence shown here is derived from an EMBL/GenBank/DDBJ whole genome shotgun (WGS) entry which is preliminary data.</text>
</comment>